<dbReference type="PANTHER" id="PTHR46769">
    <property type="entry name" value="POLYCYSTIC KIDNEY AND HEPATIC DISEASE 1 (AUTOSOMAL RECESSIVE)-LIKE 1"/>
    <property type="match status" value="1"/>
</dbReference>
<accession>A0ABP0RNQ0</accession>
<reference evidence="3 4" key="1">
    <citation type="submission" date="2024-02" db="EMBL/GenBank/DDBJ databases">
        <authorList>
            <person name="Chen Y."/>
            <person name="Shah S."/>
            <person name="Dougan E. K."/>
            <person name="Thang M."/>
            <person name="Chan C."/>
        </authorList>
    </citation>
    <scope>NUCLEOTIDE SEQUENCE [LARGE SCALE GENOMIC DNA]</scope>
</reference>
<dbReference type="Gene3D" id="2.60.40.10">
    <property type="entry name" value="Immunoglobulins"/>
    <property type="match status" value="1"/>
</dbReference>
<evidence type="ECO:0000313" key="4">
    <source>
        <dbReference type="Proteomes" id="UP001642464"/>
    </source>
</evidence>
<dbReference type="EMBL" id="CAXAMM010041986">
    <property type="protein sequence ID" value="CAK9102270.1"/>
    <property type="molecule type" value="Genomic_DNA"/>
</dbReference>
<keyword evidence="4" id="KW-1185">Reference proteome</keyword>
<organism evidence="3 4">
    <name type="scientific">Durusdinium trenchii</name>
    <dbReference type="NCBI Taxonomy" id="1381693"/>
    <lineage>
        <taxon>Eukaryota</taxon>
        <taxon>Sar</taxon>
        <taxon>Alveolata</taxon>
        <taxon>Dinophyceae</taxon>
        <taxon>Suessiales</taxon>
        <taxon>Symbiodiniaceae</taxon>
        <taxon>Durusdinium</taxon>
    </lineage>
</organism>
<evidence type="ECO:0000313" key="3">
    <source>
        <dbReference type="EMBL" id="CAK9102270.1"/>
    </source>
</evidence>
<keyword evidence="1" id="KW-0732">Signal</keyword>
<evidence type="ECO:0000256" key="1">
    <source>
        <dbReference type="ARBA" id="ARBA00022729"/>
    </source>
</evidence>
<dbReference type="InterPro" id="IPR052387">
    <property type="entry name" value="Fibrocystin"/>
</dbReference>
<dbReference type="CDD" id="cd00603">
    <property type="entry name" value="IPT_PCSR"/>
    <property type="match status" value="1"/>
</dbReference>
<dbReference type="InterPro" id="IPR014756">
    <property type="entry name" value="Ig_E-set"/>
</dbReference>
<proteinExistence type="predicted"/>
<name>A0ABP0RNQ0_9DINO</name>
<dbReference type="PANTHER" id="PTHR46769:SF2">
    <property type="entry name" value="FIBROCYSTIN-L ISOFORM 2 PRECURSOR-RELATED"/>
    <property type="match status" value="1"/>
</dbReference>
<feature type="non-terminal residue" evidence="3">
    <location>
        <position position="1"/>
    </location>
</feature>
<protein>
    <submittedName>
        <fullName evidence="3">Fibrocystin-L (Polycystic kidney and hepatic disease 1-like protein 1) (PKHD1-like protein 1)</fullName>
    </submittedName>
</protein>
<dbReference type="SUPFAM" id="SSF81296">
    <property type="entry name" value="E set domains"/>
    <property type="match status" value="1"/>
</dbReference>
<sequence length="663" mass="71661">RRFRLTDIAYFAPAEATLREGLIGTSFQSGDYPVLDENYTVEYLEELDGDFPECNESNGSNESNFSNCTQPMPSWRKEPLLPITWTSFWTLGRPSLGWNAKRIDPPILSRRVRLRGMPAAGACQIREVELRGQIFSESCAMEVSSSFPVPAVGVSRGAPLQQLAVQIKGVTQVEEQLLMMPGGSLGVWMRVDTNEPTELLVEATVPENFEPKTVPLQIFAKRYERGEFLSTDIMETRLAQFEVFSDTPRLTRTSTTLVAPMGLWFLEFVSASPMQLGDLVALTPGVDFLVQSLRIPNVVHPSAKKTPFVASIDPPEGPFMGGSNIVLQGQGFLCNGTTSPEELAVNLSATPCVIYTATDTEIRCRSAPQTELGGGEVTLKSGCGEALVAPGVSFIYVTRWSIPSDWPYAEPPIPTDETVIPSGSHVILDYPTPKLSLLRVEGHLEMDLMVFSHRVEAQGLRRYGLMVTDRYPGECAWAEAQGSLLVRSPFRRSTVLTSPAVAGSKALQIRSPIDVRPGERILIMGGSAAAPEEHVVMAVEPDGQSGQVLMLEDSIIHDREGGIHQLDAIQEQILYNFGEVDLSATVASLSGRAHFYGAQGGAFIDCIGSSGSCGLEGLVFSSCGQVAPGTSGVPCVNLKAVRPSAFVTDSVFLDAAGPAAVLQ</sequence>
<dbReference type="Proteomes" id="UP001642464">
    <property type="component" value="Unassembled WGS sequence"/>
</dbReference>
<comment type="caution">
    <text evidence="3">The sequence shown here is derived from an EMBL/GenBank/DDBJ whole genome shotgun (WGS) entry which is preliminary data.</text>
</comment>
<feature type="domain" description="IPT/TIG" evidence="2">
    <location>
        <begin position="306"/>
        <end position="397"/>
    </location>
</feature>
<dbReference type="InterPro" id="IPR002909">
    <property type="entry name" value="IPT_dom"/>
</dbReference>
<dbReference type="InterPro" id="IPR013783">
    <property type="entry name" value="Ig-like_fold"/>
</dbReference>
<evidence type="ECO:0000259" key="2">
    <source>
        <dbReference type="SMART" id="SM00429"/>
    </source>
</evidence>
<dbReference type="Pfam" id="PF01833">
    <property type="entry name" value="TIG"/>
    <property type="match status" value="1"/>
</dbReference>
<gene>
    <name evidence="3" type="ORF">SCF082_LOCUS47805</name>
</gene>
<feature type="non-terminal residue" evidence="3">
    <location>
        <position position="663"/>
    </location>
</feature>
<dbReference type="SMART" id="SM00429">
    <property type="entry name" value="IPT"/>
    <property type="match status" value="1"/>
</dbReference>